<keyword evidence="8" id="KW-1185">Reference proteome</keyword>
<dbReference type="PANTHER" id="PTHR30469:SF38">
    <property type="entry name" value="HLYD FAMILY SECRETION PROTEIN"/>
    <property type="match status" value="1"/>
</dbReference>
<dbReference type="Pfam" id="PF25973">
    <property type="entry name" value="BSH_CzcB"/>
    <property type="match status" value="1"/>
</dbReference>
<evidence type="ECO:0000313" key="8">
    <source>
        <dbReference type="Proteomes" id="UP001359886"/>
    </source>
</evidence>
<feature type="domain" description="CzcB-like barrel-sandwich hybrid" evidence="5">
    <location>
        <begin position="80"/>
        <end position="225"/>
    </location>
</feature>
<dbReference type="Pfam" id="PF25989">
    <property type="entry name" value="YknX_C"/>
    <property type="match status" value="1"/>
</dbReference>
<evidence type="ECO:0000313" key="7">
    <source>
        <dbReference type="EMBL" id="MEJ8566338.1"/>
    </source>
</evidence>
<dbReference type="GO" id="GO:1990281">
    <property type="term" value="C:efflux pump complex"/>
    <property type="evidence" value="ECO:0007669"/>
    <property type="project" value="TreeGrafter"/>
</dbReference>
<evidence type="ECO:0000259" key="4">
    <source>
        <dbReference type="Pfam" id="PF25954"/>
    </source>
</evidence>
<dbReference type="Gene3D" id="1.10.287.470">
    <property type="entry name" value="Helix hairpin bin"/>
    <property type="match status" value="1"/>
</dbReference>
<feature type="domain" description="YknX-like C-terminal permuted SH3-like" evidence="6">
    <location>
        <begin position="334"/>
        <end position="398"/>
    </location>
</feature>
<dbReference type="Gene3D" id="2.40.30.170">
    <property type="match status" value="1"/>
</dbReference>
<dbReference type="InterPro" id="IPR058647">
    <property type="entry name" value="BSH_CzcB-like"/>
</dbReference>
<gene>
    <name evidence="7" type="ORF">V3330_01765</name>
</gene>
<evidence type="ECO:0000256" key="1">
    <source>
        <dbReference type="ARBA" id="ARBA00009477"/>
    </source>
</evidence>
<organism evidence="7 8">
    <name type="scientific">Elongatibacter sediminis</name>
    <dbReference type="NCBI Taxonomy" id="3119006"/>
    <lineage>
        <taxon>Bacteria</taxon>
        <taxon>Pseudomonadati</taxon>
        <taxon>Pseudomonadota</taxon>
        <taxon>Gammaproteobacteria</taxon>
        <taxon>Chromatiales</taxon>
        <taxon>Wenzhouxiangellaceae</taxon>
        <taxon>Elongatibacter</taxon>
    </lineage>
</organism>
<dbReference type="NCBIfam" id="TIGR01730">
    <property type="entry name" value="RND_mfp"/>
    <property type="match status" value="1"/>
</dbReference>
<dbReference type="InterPro" id="IPR058792">
    <property type="entry name" value="Beta-barrel_RND_2"/>
</dbReference>
<protein>
    <submittedName>
        <fullName evidence="7">Efflux RND transporter periplasmic adaptor subunit</fullName>
    </submittedName>
</protein>
<proteinExistence type="inferred from homology"/>
<dbReference type="Proteomes" id="UP001359886">
    <property type="component" value="Unassembled WGS sequence"/>
</dbReference>
<feature type="coiled-coil region" evidence="2">
    <location>
        <begin position="134"/>
        <end position="206"/>
    </location>
</feature>
<evidence type="ECO:0000259" key="6">
    <source>
        <dbReference type="Pfam" id="PF25989"/>
    </source>
</evidence>
<dbReference type="GO" id="GO:0015562">
    <property type="term" value="F:efflux transmembrane transporter activity"/>
    <property type="evidence" value="ECO:0007669"/>
    <property type="project" value="TreeGrafter"/>
</dbReference>
<sequence>MSKAALDQLRIEREPEGSETRSRAWIWLIAVLVVAGAAAAWYGLGRDQTTSVTTALVQELEGTAADTVLNASGYVNARRQATVSSKVTGKVVDIPIEEGMAVEEGQVLARLDDTNARAALALSIAQVETARTAEKETQALLEEARLNLERAANLAQRNLASDAELDRNRAQTQSLEARLERNRADVKVAQRQVEIYRQQLEDTIIRAPFTGVVVGKNAQPGEMISPVSAGGGFTRTGIGTIVDMSSLEIEIDVNEAYINRVTAGQEVVATLDAYPDWQIPGHVIAIIPTADRQRATVGVRVGFDELDPRILPDMGVNVGFRNPGGEVKAVRKMAVPVAAVRDPDNRPYVLVVNDGVIERRAVNTGGRRGDKILIDAGLAAGERVVVDGPDDLAEGMKVVEAAS</sequence>
<name>A0AAW9RC66_9GAMM</name>
<keyword evidence="2" id="KW-0175">Coiled coil</keyword>
<keyword evidence="3" id="KW-1133">Transmembrane helix</keyword>
<dbReference type="InterPro" id="IPR006143">
    <property type="entry name" value="RND_pump_MFP"/>
</dbReference>
<keyword evidence="3" id="KW-0812">Transmembrane</keyword>
<keyword evidence="3" id="KW-0472">Membrane</keyword>
<dbReference type="Gene3D" id="2.40.50.100">
    <property type="match status" value="1"/>
</dbReference>
<dbReference type="AlphaFoldDB" id="A0AAW9RC66"/>
<evidence type="ECO:0000259" key="5">
    <source>
        <dbReference type="Pfam" id="PF25973"/>
    </source>
</evidence>
<feature type="domain" description="CusB-like beta-barrel" evidence="4">
    <location>
        <begin position="249"/>
        <end position="322"/>
    </location>
</feature>
<dbReference type="PANTHER" id="PTHR30469">
    <property type="entry name" value="MULTIDRUG RESISTANCE PROTEIN MDTA"/>
    <property type="match status" value="1"/>
</dbReference>
<comment type="caution">
    <text evidence="7">The sequence shown here is derived from an EMBL/GenBank/DDBJ whole genome shotgun (WGS) entry which is preliminary data.</text>
</comment>
<evidence type="ECO:0000256" key="3">
    <source>
        <dbReference type="SAM" id="Phobius"/>
    </source>
</evidence>
<dbReference type="RefSeq" id="WP_354693658.1">
    <property type="nucleotide sequence ID" value="NZ_JAZHOG010000001.1"/>
</dbReference>
<dbReference type="Pfam" id="PF25954">
    <property type="entry name" value="Beta-barrel_RND_2"/>
    <property type="match status" value="1"/>
</dbReference>
<dbReference type="EMBL" id="JAZHOG010000001">
    <property type="protein sequence ID" value="MEJ8566338.1"/>
    <property type="molecule type" value="Genomic_DNA"/>
</dbReference>
<reference evidence="7 8" key="1">
    <citation type="submission" date="2024-02" db="EMBL/GenBank/DDBJ databases">
        <title>A novel Wenzhouxiangellaceae bacterium, isolated from coastal sediments.</title>
        <authorList>
            <person name="Du Z.-J."/>
            <person name="Ye Y.-Q."/>
            <person name="Zhang X.-Y."/>
        </authorList>
    </citation>
    <scope>NUCLEOTIDE SEQUENCE [LARGE SCALE GENOMIC DNA]</scope>
    <source>
        <strain evidence="7 8">CH-27</strain>
    </source>
</reference>
<accession>A0AAW9RC66</accession>
<feature type="transmembrane region" description="Helical" evidence="3">
    <location>
        <begin position="24"/>
        <end position="44"/>
    </location>
</feature>
<dbReference type="Gene3D" id="2.40.420.20">
    <property type="match status" value="1"/>
</dbReference>
<evidence type="ECO:0000256" key="2">
    <source>
        <dbReference type="SAM" id="Coils"/>
    </source>
</evidence>
<comment type="similarity">
    <text evidence="1">Belongs to the membrane fusion protein (MFP) (TC 8.A.1) family.</text>
</comment>
<dbReference type="InterPro" id="IPR058637">
    <property type="entry name" value="YknX-like_C"/>
</dbReference>
<dbReference type="SUPFAM" id="SSF111369">
    <property type="entry name" value="HlyD-like secretion proteins"/>
    <property type="match status" value="1"/>
</dbReference>